<reference evidence="2 3" key="1">
    <citation type="journal article" date="2019" name="Sci. Rep.">
        <title>A high-quality genome of Eragrostis curvula grass provides insights into Poaceae evolution and supports new strategies to enhance forage quality.</title>
        <authorList>
            <person name="Carballo J."/>
            <person name="Santos B.A.C.M."/>
            <person name="Zappacosta D."/>
            <person name="Garbus I."/>
            <person name="Selva J.P."/>
            <person name="Gallo C.A."/>
            <person name="Diaz A."/>
            <person name="Albertini E."/>
            <person name="Caccamo M."/>
            <person name="Echenique V."/>
        </authorList>
    </citation>
    <scope>NUCLEOTIDE SEQUENCE [LARGE SCALE GENOMIC DNA]</scope>
    <source>
        <strain evidence="3">cv. Victoria</strain>
        <tissue evidence="2">Leaf</tissue>
    </source>
</reference>
<evidence type="ECO:0000256" key="1">
    <source>
        <dbReference type="SAM" id="MobiDB-lite"/>
    </source>
</evidence>
<dbReference type="Proteomes" id="UP000324897">
    <property type="component" value="Chromosome 2"/>
</dbReference>
<evidence type="ECO:0000313" key="2">
    <source>
        <dbReference type="EMBL" id="TVU25839.1"/>
    </source>
</evidence>
<protein>
    <submittedName>
        <fullName evidence="2">Uncharacterized protein</fullName>
    </submittedName>
</protein>
<sequence length="202" mass="21836">LGTAFPAGFPAFARGWAPRRKAARAWARRPLEAQRGDRFPWIPRGFDGGAAHVVRLVAAGPVVFPVSSSELVSVGDAALHACRLLLGDEPDSGRLPDDALDPGLLLGDELDSGRLPDDTSDSGLLLGDEPDSGRLPTRRVRRQLPALLCPSNPLRGREESLFKICSRSSSNPAPRRKRIQSQVMDLFVTIQLVTSVVGRICK</sequence>
<gene>
    <name evidence="2" type="ORF">EJB05_28349</name>
</gene>
<proteinExistence type="predicted"/>
<name>A0A5J9UPS0_9POAL</name>
<dbReference type="EMBL" id="RWGY01000013">
    <property type="protein sequence ID" value="TVU25839.1"/>
    <property type="molecule type" value="Genomic_DNA"/>
</dbReference>
<feature type="region of interest" description="Disordered" evidence="1">
    <location>
        <begin position="107"/>
        <end position="137"/>
    </location>
</feature>
<accession>A0A5J9UPS0</accession>
<organism evidence="2 3">
    <name type="scientific">Eragrostis curvula</name>
    <name type="common">weeping love grass</name>
    <dbReference type="NCBI Taxonomy" id="38414"/>
    <lineage>
        <taxon>Eukaryota</taxon>
        <taxon>Viridiplantae</taxon>
        <taxon>Streptophyta</taxon>
        <taxon>Embryophyta</taxon>
        <taxon>Tracheophyta</taxon>
        <taxon>Spermatophyta</taxon>
        <taxon>Magnoliopsida</taxon>
        <taxon>Liliopsida</taxon>
        <taxon>Poales</taxon>
        <taxon>Poaceae</taxon>
        <taxon>PACMAD clade</taxon>
        <taxon>Chloridoideae</taxon>
        <taxon>Eragrostideae</taxon>
        <taxon>Eragrostidinae</taxon>
        <taxon>Eragrostis</taxon>
    </lineage>
</organism>
<keyword evidence="3" id="KW-1185">Reference proteome</keyword>
<feature type="non-terminal residue" evidence="2">
    <location>
        <position position="1"/>
    </location>
</feature>
<evidence type="ECO:0000313" key="3">
    <source>
        <dbReference type="Proteomes" id="UP000324897"/>
    </source>
</evidence>
<dbReference type="AlphaFoldDB" id="A0A5J9UPS0"/>
<comment type="caution">
    <text evidence="2">The sequence shown here is derived from an EMBL/GenBank/DDBJ whole genome shotgun (WGS) entry which is preliminary data.</text>
</comment>